<dbReference type="AlphaFoldDB" id="A0A8S9ZHX0"/>
<organism evidence="2 3">
    <name type="scientific">Meloidogyne graminicola</name>
    <dbReference type="NCBI Taxonomy" id="189291"/>
    <lineage>
        <taxon>Eukaryota</taxon>
        <taxon>Metazoa</taxon>
        <taxon>Ecdysozoa</taxon>
        <taxon>Nematoda</taxon>
        <taxon>Chromadorea</taxon>
        <taxon>Rhabditida</taxon>
        <taxon>Tylenchina</taxon>
        <taxon>Tylenchomorpha</taxon>
        <taxon>Tylenchoidea</taxon>
        <taxon>Meloidogynidae</taxon>
        <taxon>Meloidogyninae</taxon>
        <taxon>Meloidogyne</taxon>
    </lineage>
</organism>
<feature type="transmembrane region" description="Helical" evidence="1">
    <location>
        <begin position="166"/>
        <end position="188"/>
    </location>
</feature>
<feature type="transmembrane region" description="Helical" evidence="1">
    <location>
        <begin position="200"/>
        <end position="219"/>
    </location>
</feature>
<proteinExistence type="predicted"/>
<dbReference type="PANTHER" id="PTHR23021">
    <property type="entry name" value="SERPENTINE RECEPTOR, CLASS T"/>
    <property type="match status" value="1"/>
</dbReference>
<evidence type="ECO:0000313" key="3">
    <source>
        <dbReference type="Proteomes" id="UP000605970"/>
    </source>
</evidence>
<dbReference type="Proteomes" id="UP000605970">
    <property type="component" value="Unassembled WGS sequence"/>
</dbReference>
<dbReference type="InterPro" id="IPR019425">
    <property type="entry name" value="7TM_GPCR_serpentine_rcpt_Srt"/>
</dbReference>
<accession>A0A8S9ZHX0</accession>
<comment type="caution">
    <text evidence="2">The sequence shown here is derived from an EMBL/GenBank/DDBJ whole genome shotgun (WGS) entry which is preliminary data.</text>
</comment>
<protein>
    <recommendedName>
        <fullName evidence="4">7TM_GPCR_Srx domain-containing protein</fullName>
    </recommendedName>
</protein>
<keyword evidence="1" id="KW-1133">Transmembrane helix</keyword>
<feature type="transmembrane region" description="Helical" evidence="1">
    <location>
        <begin position="84"/>
        <end position="104"/>
    </location>
</feature>
<evidence type="ECO:0000313" key="2">
    <source>
        <dbReference type="EMBL" id="KAF7632962.1"/>
    </source>
</evidence>
<sequence>MDAIVIYAITRLFLAFIFLFMQIAISPLFLLYKDYRQNSCYRIMFAICLADIFQLLANGLFIFLGLLNLEFSEDFEMWGGAINAASWNILFFLQLLLALNRCSVVFKNCFLISIKEQELPWERRLFNFLLLLSFTFCVVIIVIFVGPNCRINFNTNKFYWTYSTKFAWTETTTLQFIPLSLLMIFGYLLPNDATLDMIAFLNVGSIIVCGVNPFLYLILNVQFRERFFLMFRCRREKKNKFIMTKPPKTNIARISPTVTNFNNCNIIKTRANSMPKKIIVILSEFSGYIEREEIHMRFNLGNINVAVFTNCNKAFSLSSIHIHNKNLRRF</sequence>
<evidence type="ECO:0008006" key="4">
    <source>
        <dbReference type="Google" id="ProtNLM"/>
    </source>
</evidence>
<gene>
    <name evidence="2" type="ORF">Mgra_00007665</name>
</gene>
<name>A0A8S9ZHX0_9BILA</name>
<dbReference type="EMBL" id="JABEBT010000089">
    <property type="protein sequence ID" value="KAF7632962.1"/>
    <property type="molecule type" value="Genomic_DNA"/>
</dbReference>
<keyword evidence="3" id="KW-1185">Reference proteome</keyword>
<dbReference type="OrthoDB" id="5862745at2759"/>
<feature type="transmembrane region" description="Helical" evidence="1">
    <location>
        <begin position="125"/>
        <end position="146"/>
    </location>
</feature>
<evidence type="ECO:0000256" key="1">
    <source>
        <dbReference type="SAM" id="Phobius"/>
    </source>
</evidence>
<feature type="transmembrane region" description="Helical" evidence="1">
    <location>
        <begin position="43"/>
        <end position="64"/>
    </location>
</feature>
<dbReference type="SUPFAM" id="SSF81321">
    <property type="entry name" value="Family A G protein-coupled receptor-like"/>
    <property type="match status" value="1"/>
</dbReference>
<feature type="transmembrane region" description="Helical" evidence="1">
    <location>
        <begin position="6"/>
        <end position="31"/>
    </location>
</feature>
<keyword evidence="1" id="KW-0812">Transmembrane</keyword>
<dbReference type="PANTHER" id="PTHR23021:SF26">
    <property type="entry name" value="SERPENTINE RECEPTOR, CLASS T"/>
    <property type="match status" value="1"/>
</dbReference>
<reference evidence="2" key="1">
    <citation type="journal article" date="2020" name="Ecol. Evol.">
        <title>Genome structure and content of the rice root-knot nematode (Meloidogyne graminicola).</title>
        <authorList>
            <person name="Phan N.T."/>
            <person name="Danchin E.G.J."/>
            <person name="Klopp C."/>
            <person name="Perfus-Barbeoch L."/>
            <person name="Kozlowski D.K."/>
            <person name="Koutsovoulos G.D."/>
            <person name="Lopez-Roques C."/>
            <person name="Bouchez O."/>
            <person name="Zahm M."/>
            <person name="Besnard G."/>
            <person name="Bellafiore S."/>
        </authorList>
    </citation>
    <scope>NUCLEOTIDE SEQUENCE</scope>
    <source>
        <strain evidence="2">VN-18</strain>
    </source>
</reference>
<keyword evidence="1" id="KW-0472">Membrane</keyword>